<feature type="transmembrane region" description="Helical" evidence="1">
    <location>
        <begin position="343"/>
        <end position="361"/>
    </location>
</feature>
<dbReference type="AlphaFoldDB" id="A0A381NMB1"/>
<feature type="transmembrane region" description="Helical" evidence="1">
    <location>
        <begin position="61"/>
        <end position="81"/>
    </location>
</feature>
<gene>
    <name evidence="3" type="ORF">METZ01_LOCUS8501</name>
</gene>
<protein>
    <recommendedName>
        <fullName evidence="2">VWFA domain-containing protein</fullName>
    </recommendedName>
</protein>
<proteinExistence type="predicted"/>
<dbReference type="InterPro" id="IPR002035">
    <property type="entry name" value="VWF_A"/>
</dbReference>
<keyword evidence="1" id="KW-0472">Membrane</keyword>
<evidence type="ECO:0000256" key="1">
    <source>
        <dbReference type="SAM" id="Phobius"/>
    </source>
</evidence>
<dbReference type="Pfam" id="PF13519">
    <property type="entry name" value="VWA_2"/>
    <property type="match status" value="1"/>
</dbReference>
<dbReference type="EMBL" id="UINC01000454">
    <property type="protein sequence ID" value="SUZ55647.1"/>
    <property type="molecule type" value="Genomic_DNA"/>
</dbReference>
<organism evidence="3">
    <name type="scientific">marine metagenome</name>
    <dbReference type="NCBI Taxonomy" id="408172"/>
    <lineage>
        <taxon>unclassified sequences</taxon>
        <taxon>metagenomes</taxon>
        <taxon>ecological metagenomes</taxon>
    </lineage>
</organism>
<keyword evidence="1" id="KW-1133">Transmembrane helix</keyword>
<dbReference type="InterPro" id="IPR036465">
    <property type="entry name" value="vWFA_dom_sf"/>
</dbReference>
<evidence type="ECO:0000313" key="3">
    <source>
        <dbReference type="EMBL" id="SUZ55647.1"/>
    </source>
</evidence>
<evidence type="ECO:0000259" key="2">
    <source>
        <dbReference type="PROSITE" id="PS50234"/>
    </source>
</evidence>
<dbReference type="CDD" id="cd00198">
    <property type="entry name" value="vWFA"/>
    <property type="match status" value="1"/>
</dbReference>
<dbReference type="SUPFAM" id="SSF53300">
    <property type="entry name" value="vWA-like"/>
    <property type="match status" value="1"/>
</dbReference>
<reference evidence="3" key="1">
    <citation type="submission" date="2018-05" db="EMBL/GenBank/DDBJ databases">
        <authorList>
            <person name="Lanie J.A."/>
            <person name="Ng W.-L."/>
            <person name="Kazmierczak K.M."/>
            <person name="Andrzejewski T.M."/>
            <person name="Davidsen T.M."/>
            <person name="Wayne K.J."/>
            <person name="Tettelin H."/>
            <person name="Glass J.I."/>
            <person name="Rusch D."/>
            <person name="Podicherti R."/>
            <person name="Tsui H.-C.T."/>
            <person name="Winkler M.E."/>
        </authorList>
    </citation>
    <scope>NUCLEOTIDE SEQUENCE</scope>
</reference>
<feature type="domain" description="VWFA" evidence="2">
    <location>
        <begin position="94"/>
        <end position="256"/>
    </location>
</feature>
<dbReference type="Gene3D" id="3.40.50.410">
    <property type="entry name" value="von Willebrand factor, type A domain"/>
    <property type="match status" value="1"/>
</dbReference>
<accession>A0A381NMB1</accession>
<sequence length="362" mass="40200">MGGFLAILGDSVEFANPEYLAIVPIAGLLLVFGLLVFAMRLQLRPAHTEGSKYPFFGHIKFWFLAIGALVLVSVAAARPFWVYGGSSFKRGDVDVIVAIDASASMWVKDLGPSRLELAVRETLSLYTQDILTPGDRTAVFVWGTTALRRAHLSSNAERFIEEVGRIGPPPTLTGDAFPWDSDVATAFESIYLSLDNQDRFESGEDSWQPEERSDRLVLLFTDGDFLIDAEQRSRVDIALGEFRRRGLVVYPVAIGSRTGVSVDSVLLDYVRGVDYDETLEADLEGQRTRLGLDGIGMVEQRTNGRAFIVDSPQVTSDTFLRNVVDGHRSISFQLVPSDDKQEVWQWVVMLAIAVFVMAMLFY</sequence>
<dbReference type="PROSITE" id="PS50234">
    <property type="entry name" value="VWFA"/>
    <property type="match status" value="1"/>
</dbReference>
<keyword evidence="1" id="KW-0812">Transmembrane</keyword>
<feature type="transmembrane region" description="Helical" evidence="1">
    <location>
        <begin position="20"/>
        <end position="41"/>
    </location>
</feature>
<name>A0A381NMB1_9ZZZZ</name>